<feature type="domain" description="SH3" evidence="4">
    <location>
        <begin position="242"/>
        <end position="301"/>
    </location>
</feature>
<dbReference type="PANTHER" id="PTHR15706:SF10">
    <property type="entry name" value="NADPH OXIDASE ORGANIZER 1"/>
    <property type="match status" value="1"/>
</dbReference>
<feature type="compositionally biased region" description="Low complexity" evidence="3">
    <location>
        <begin position="364"/>
        <end position="392"/>
    </location>
</feature>
<protein>
    <recommendedName>
        <fullName evidence="8">NADPH oxidase organizer 1</fullName>
    </recommendedName>
</protein>
<feature type="region of interest" description="Disordered" evidence="3">
    <location>
        <begin position="345"/>
        <end position="426"/>
    </location>
</feature>
<dbReference type="InterPro" id="IPR051228">
    <property type="entry name" value="NADPH_Oxidase/PX-Domain"/>
</dbReference>
<evidence type="ECO:0000256" key="3">
    <source>
        <dbReference type="SAM" id="MobiDB-lite"/>
    </source>
</evidence>
<evidence type="ECO:0000256" key="1">
    <source>
        <dbReference type="ARBA" id="ARBA00022443"/>
    </source>
</evidence>
<dbReference type="InterPro" id="IPR035758">
    <property type="entry name" value="NoxO1_SH3_2"/>
</dbReference>
<dbReference type="SUPFAM" id="SSF50044">
    <property type="entry name" value="SH3-domain"/>
    <property type="match status" value="2"/>
</dbReference>
<dbReference type="InterPro" id="IPR036028">
    <property type="entry name" value="SH3-like_dom_sf"/>
</dbReference>
<dbReference type="FunFam" id="2.30.30.40:FF:000233">
    <property type="entry name" value="NADPH oxidase organizer 1"/>
    <property type="match status" value="1"/>
</dbReference>
<dbReference type="AlphaFoldDB" id="A0AAN9CFP9"/>
<evidence type="ECO:0000313" key="7">
    <source>
        <dbReference type="Proteomes" id="UP001364617"/>
    </source>
</evidence>
<dbReference type="InterPro" id="IPR001655">
    <property type="entry name" value="P47PHOX"/>
</dbReference>
<dbReference type="InterPro" id="IPR036871">
    <property type="entry name" value="PX_dom_sf"/>
</dbReference>
<dbReference type="EMBL" id="JAYKXH010000019">
    <property type="protein sequence ID" value="KAK7134561.1"/>
    <property type="molecule type" value="Genomic_DNA"/>
</dbReference>
<dbReference type="InterPro" id="IPR001452">
    <property type="entry name" value="SH3_domain"/>
</dbReference>
<dbReference type="FunFam" id="2.30.30.40:FF:000219">
    <property type="entry name" value="NADPH oxidase organizer 1"/>
    <property type="match status" value="1"/>
</dbReference>
<dbReference type="SUPFAM" id="SSF64268">
    <property type="entry name" value="PX domain"/>
    <property type="match status" value="1"/>
</dbReference>
<dbReference type="GO" id="GO:0016176">
    <property type="term" value="F:superoxide-generating NADPH oxidase activator activity"/>
    <property type="evidence" value="ECO:0007669"/>
    <property type="project" value="InterPro"/>
</dbReference>
<keyword evidence="7" id="KW-1185">Reference proteome</keyword>
<dbReference type="Gene3D" id="3.30.1520.10">
    <property type="entry name" value="Phox-like domain"/>
    <property type="match status" value="1"/>
</dbReference>
<dbReference type="FunFam" id="3.30.1520.10:FF:000040">
    <property type="entry name" value="NADPH oxidase organizer 1"/>
    <property type="match status" value="1"/>
</dbReference>
<keyword evidence="1 2" id="KW-0728">SH3 domain</keyword>
<dbReference type="PROSITE" id="PS50002">
    <property type="entry name" value="SH3"/>
    <property type="match status" value="2"/>
</dbReference>
<dbReference type="Pfam" id="PF00018">
    <property type="entry name" value="SH3_1"/>
    <property type="match status" value="1"/>
</dbReference>
<dbReference type="GO" id="GO:0035091">
    <property type="term" value="F:phosphatidylinositol binding"/>
    <property type="evidence" value="ECO:0007669"/>
    <property type="project" value="InterPro"/>
</dbReference>
<evidence type="ECO:0000259" key="4">
    <source>
        <dbReference type="PROSITE" id="PS50002"/>
    </source>
</evidence>
<evidence type="ECO:0000259" key="5">
    <source>
        <dbReference type="PROSITE" id="PS50195"/>
    </source>
</evidence>
<feature type="compositionally biased region" description="Basic and acidic residues" evidence="3">
    <location>
        <begin position="398"/>
        <end position="407"/>
    </location>
</feature>
<sequence>MSDPRFPVDVRLIGVLKKDKDKKYITSVLWSDQSELIVYRSLRDFRTLHRQLKNRFHVENQFRKEDRVLPRFGALCIMPSFQLKALAKSLSRLRNLESYCSSLLQCDTAVSHSTEVIQFFLPNEKELLPEYTQNSVMILQSNSIPTVNGGPDLANKRLSNGNVTQPFVSKTYRCVALYETKDTKNKPFKVAVDERLDVLIKDKAGWWLVENEDKRLAWFPAPYLELCDEEEEDEDEFDSPTFEMSLYCATRSYTSKKEDELSLSIGSVVEVLQKSDNGWWLVRYNRKAGYVPSMYLKLYSSPSFGLQTLQRKLHSSAINLSANNSLKPEPQVHSRNRMNSFLSSSSLEMLSEPQSQNSDPGQLEESGSFSDDGTDFSFSSSDTTSMSPSMSSSEEEEGLRKQDKEPDSIDSGMSSGQSSPISSDTGHAIKGVVAPRIPPRPQTQEILRRCTTYTRKVALATSARLFAPEREIIVDGGRA</sequence>
<name>A0AAN9CFP9_9TELE</name>
<feature type="domain" description="PX" evidence="5">
    <location>
        <begin position="1"/>
        <end position="127"/>
    </location>
</feature>
<dbReference type="Proteomes" id="UP001364617">
    <property type="component" value="Unassembled WGS sequence"/>
</dbReference>
<dbReference type="SMART" id="SM00326">
    <property type="entry name" value="SH3"/>
    <property type="match status" value="2"/>
</dbReference>
<organism evidence="6 7">
    <name type="scientific">Phoxinus phoxinus</name>
    <name type="common">Eurasian minnow</name>
    <dbReference type="NCBI Taxonomy" id="58324"/>
    <lineage>
        <taxon>Eukaryota</taxon>
        <taxon>Metazoa</taxon>
        <taxon>Chordata</taxon>
        <taxon>Craniata</taxon>
        <taxon>Vertebrata</taxon>
        <taxon>Euteleostomi</taxon>
        <taxon>Actinopterygii</taxon>
        <taxon>Neopterygii</taxon>
        <taxon>Teleostei</taxon>
        <taxon>Ostariophysi</taxon>
        <taxon>Cypriniformes</taxon>
        <taxon>Leuciscidae</taxon>
        <taxon>Phoxininae</taxon>
        <taxon>Phoxinus</taxon>
    </lineage>
</organism>
<feature type="compositionally biased region" description="Low complexity" evidence="3">
    <location>
        <begin position="409"/>
        <end position="424"/>
    </location>
</feature>
<gene>
    <name evidence="6" type="ORF">R3I93_017854</name>
</gene>
<evidence type="ECO:0000256" key="2">
    <source>
        <dbReference type="PROSITE-ProRule" id="PRU00192"/>
    </source>
</evidence>
<dbReference type="Pfam" id="PF00787">
    <property type="entry name" value="PX"/>
    <property type="match status" value="1"/>
</dbReference>
<dbReference type="Gene3D" id="2.30.30.40">
    <property type="entry name" value="SH3 Domains"/>
    <property type="match status" value="2"/>
</dbReference>
<dbReference type="PRINTS" id="PR00498">
    <property type="entry name" value="P47PHOX"/>
</dbReference>
<feature type="domain" description="SH3" evidence="4">
    <location>
        <begin position="169"/>
        <end position="229"/>
    </location>
</feature>
<dbReference type="GO" id="GO:0005737">
    <property type="term" value="C:cytoplasm"/>
    <property type="evidence" value="ECO:0007669"/>
    <property type="project" value="InterPro"/>
</dbReference>
<dbReference type="PANTHER" id="PTHR15706">
    <property type="entry name" value="SH3 MULTIPLE DOMAIN"/>
    <property type="match status" value="1"/>
</dbReference>
<comment type="caution">
    <text evidence="6">The sequence shown here is derived from an EMBL/GenBank/DDBJ whole genome shotgun (WGS) entry which is preliminary data.</text>
</comment>
<dbReference type="PROSITE" id="PS50195">
    <property type="entry name" value="PX"/>
    <property type="match status" value="1"/>
</dbReference>
<proteinExistence type="predicted"/>
<dbReference type="CDD" id="cd12024">
    <property type="entry name" value="SH3_NoxO1_2"/>
    <property type="match status" value="1"/>
</dbReference>
<accession>A0AAN9CFP9</accession>
<dbReference type="GO" id="GO:0042554">
    <property type="term" value="P:superoxide anion generation"/>
    <property type="evidence" value="ECO:0007669"/>
    <property type="project" value="TreeGrafter"/>
</dbReference>
<reference evidence="6 7" key="1">
    <citation type="submission" date="2024-02" db="EMBL/GenBank/DDBJ databases">
        <title>Chromosome-level genome assembly of the Eurasian Minnow (Phoxinus phoxinus).</title>
        <authorList>
            <person name="Oriowo T.O."/>
            <person name="Martin S."/>
            <person name="Stange M."/>
            <person name="Chrysostomakis Y."/>
            <person name="Brown T."/>
            <person name="Winkler S."/>
            <person name="Kukowka S."/>
            <person name="Myers E.W."/>
            <person name="Bohne A."/>
        </authorList>
    </citation>
    <scope>NUCLEOTIDE SEQUENCE [LARGE SCALE GENOMIC DNA]</scope>
    <source>
        <strain evidence="6">ZFMK-TIS-60720</strain>
        <tissue evidence="6">Whole Organism</tissue>
    </source>
</reference>
<evidence type="ECO:0008006" key="8">
    <source>
        <dbReference type="Google" id="ProtNLM"/>
    </source>
</evidence>
<evidence type="ECO:0000313" key="6">
    <source>
        <dbReference type="EMBL" id="KAK7134561.1"/>
    </source>
</evidence>
<dbReference type="InterPro" id="IPR001683">
    <property type="entry name" value="PX_dom"/>
</dbReference>